<keyword evidence="1 8" id="KW-0004">4Fe-4S</keyword>
<evidence type="ECO:0000256" key="7">
    <source>
        <dbReference type="ARBA" id="ARBA00023239"/>
    </source>
</evidence>
<dbReference type="AlphaFoldDB" id="A0A1D8AYX1"/>
<accession>A0A1D8AYX1</accession>
<comment type="pathway">
    <text evidence="8">Purine metabolism; 7-cyano-7-deazaguanine biosynthesis.</text>
</comment>
<dbReference type="PANTHER" id="PTHR42836:SF1">
    <property type="entry name" value="7-CARBOXY-7-DEAZAGUANINE SYNTHASE"/>
    <property type="match status" value="1"/>
</dbReference>
<keyword evidence="8" id="KW-0671">Queuosine biosynthesis</keyword>
<dbReference type="RefSeq" id="WP_237023439.1">
    <property type="nucleotide sequence ID" value="NZ_CP016094.1"/>
</dbReference>
<dbReference type="UniPathway" id="UPA00391"/>
<dbReference type="GO" id="GO:0008616">
    <property type="term" value="P:tRNA queuosine(34) biosynthetic process"/>
    <property type="evidence" value="ECO:0007669"/>
    <property type="project" value="UniProtKB-UniRule"/>
</dbReference>
<gene>
    <name evidence="10" type="primary">queE_2</name>
    <name evidence="8" type="synonym">queE</name>
    <name evidence="10" type="ORF">Verru16b_03198</name>
</gene>
<evidence type="ECO:0000256" key="1">
    <source>
        <dbReference type="ARBA" id="ARBA00022485"/>
    </source>
</evidence>
<keyword evidence="2 8" id="KW-0949">S-adenosyl-L-methionine</keyword>
<reference evidence="10 11" key="1">
    <citation type="submission" date="2016-06" db="EMBL/GenBank/DDBJ databases">
        <title>Three novel species with peptidoglycan cell walls form the new genus Lacunisphaera gen. nov. in the family Opitutaceae of the verrucomicrobial subdivision 4.</title>
        <authorList>
            <person name="Rast P."/>
            <person name="Gloeckner I."/>
            <person name="Jogler M."/>
            <person name="Boedeker C."/>
            <person name="Jeske O."/>
            <person name="Wiegand S."/>
            <person name="Reinhardt R."/>
            <person name="Schumann P."/>
            <person name="Rohde M."/>
            <person name="Spring S."/>
            <person name="Gloeckner F.O."/>
            <person name="Jogler C."/>
        </authorList>
    </citation>
    <scope>NUCLEOTIDE SEQUENCE [LARGE SCALE GENOMIC DNA]</scope>
    <source>
        <strain evidence="10 11">IG16b</strain>
    </source>
</reference>
<dbReference type="PANTHER" id="PTHR42836">
    <property type="entry name" value="7-CARBOXY-7-DEAZAGUANINE SYNTHASE"/>
    <property type="match status" value="1"/>
</dbReference>
<keyword evidence="3 8" id="KW-0479">Metal-binding</keyword>
<dbReference type="PATRIC" id="fig|1838286.3.peg.3223"/>
<dbReference type="PIRSF" id="PIRSF000370">
    <property type="entry name" value="QueE"/>
    <property type="match status" value="1"/>
</dbReference>
<evidence type="ECO:0000256" key="4">
    <source>
        <dbReference type="ARBA" id="ARBA00022842"/>
    </source>
</evidence>
<feature type="binding site" evidence="8">
    <location>
        <position position="79"/>
    </location>
    <ligand>
        <name>S-adenosyl-L-methionine</name>
        <dbReference type="ChEBI" id="CHEBI:59789"/>
    </ligand>
</feature>
<keyword evidence="7 8" id="KW-0456">Lyase</keyword>
<comment type="cofactor">
    <cofactor evidence="8">
        <name>[4Fe-4S] cluster</name>
        <dbReference type="ChEBI" id="CHEBI:49883"/>
    </cofactor>
    <text evidence="8">Binds 1 [4Fe-4S] cluster. The cluster is coordinated with 3 cysteines and an exchangeable S-adenosyl-L-methionine.</text>
</comment>
<feature type="binding site" evidence="8">
    <location>
        <position position="39"/>
    </location>
    <ligand>
        <name>[4Fe-4S] cluster</name>
        <dbReference type="ChEBI" id="CHEBI:49883"/>
        <note>4Fe-4S-S-AdoMet</note>
    </ligand>
</feature>
<keyword evidence="6 8" id="KW-0411">Iron-sulfur</keyword>
<proteinExistence type="inferred from homology"/>
<feature type="binding site" evidence="8">
    <location>
        <position position="41"/>
    </location>
    <ligand>
        <name>Mg(2+)</name>
        <dbReference type="ChEBI" id="CHEBI:18420"/>
    </ligand>
</feature>
<dbReference type="InterPro" id="IPR013785">
    <property type="entry name" value="Aldolase_TIM"/>
</dbReference>
<comment type="similarity">
    <text evidence="8">Belongs to the radical SAM superfamily. 7-carboxy-7-deazaguanine synthase family.</text>
</comment>
<dbReference type="GO" id="GO:0016840">
    <property type="term" value="F:carbon-nitrogen lyase activity"/>
    <property type="evidence" value="ECO:0007669"/>
    <property type="project" value="UniProtKB-UniRule"/>
</dbReference>
<evidence type="ECO:0000256" key="8">
    <source>
        <dbReference type="HAMAP-Rule" id="MF_00917"/>
    </source>
</evidence>
<feature type="binding site" evidence="8">
    <location>
        <position position="28"/>
    </location>
    <ligand>
        <name>substrate</name>
    </ligand>
</feature>
<dbReference type="CDD" id="cd01335">
    <property type="entry name" value="Radical_SAM"/>
    <property type="match status" value="1"/>
</dbReference>
<dbReference type="Gene3D" id="3.20.20.70">
    <property type="entry name" value="Aldolase class I"/>
    <property type="match status" value="1"/>
</dbReference>
<dbReference type="InterPro" id="IPR024924">
    <property type="entry name" value="7-CO-7-deazaguanine_synth-like"/>
</dbReference>
<feature type="binding site" evidence="8">
    <location>
        <begin position="120"/>
        <end position="122"/>
    </location>
    <ligand>
        <name>S-adenosyl-L-methionine</name>
        <dbReference type="ChEBI" id="CHEBI:59789"/>
    </ligand>
</feature>
<comment type="cofactor">
    <cofactor evidence="8">
        <name>Mg(2+)</name>
        <dbReference type="ChEBI" id="CHEBI:18420"/>
    </cofactor>
</comment>
<comment type="function">
    <text evidence="8">Catalyzes the complex heterocyclic radical-mediated conversion of 6-carboxy-5,6,7,8-tetrahydropterin (CPH4) to 7-carboxy-7-deazaguanine (CDG), a step common to the biosynthetic pathways of all 7-deazapurine-containing compounds.</text>
</comment>
<dbReference type="EMBL" id="CP016094">
    <property type="protein sequence ID" value="AOS46102.1"/>
    <property type="molecule type" value="Genomic_DNA"/>
</dbReference>
<dbReference type="InterPro" id="IPR058240">
    <property type="entry name" value="rSAM_sf"/>
</dbReference>
<feature type="binding site" evidence="8">
    <location>
        <position position="36"/>
    </location>
    <ligand>
        <name>[4Fe-4S] cluster</name>
        <dbReference type="ChEBI" id="CHEBI:49883"/>
        <note>4Fe-4S-S-AdoMet</note>
    </ligand>
</feature>
<sequence>MSTLPIYETFYAWQGEGCHMGRAAFFIRTFGCPVKCPWCDSAGTWHPDWVPEKIERFSADELADRAVAHRAEFAVITGGEPTIHDLTELTAALHRRDLPTHLETSGSFPIKGDFDWITVSPKWAKLPLPENLRRANEIKLIIEDGESVEKWRAQVSPLTAGQVVWLHPEWSKREDPAVMNSISVTVKTQGHPFRAGYQLHRVYNVDSLDSGARPIIPLGGNLEIGY</sequence>
<dbReference type="Proteomes" id="UP000095228">
    <property type="component" value="Chromosome"/>
</dbReference>
<dbReference type="KEGG" id="obg:Verru16b_03198"/>
<keyword evidence="4 8" id="KW-0460">Magnesium</keyword>
<comment type="cofactor">
    <cofactor evidence="8">
        <name>S-adenosyl-L-methionine</name>
        <dbReference type="ChEBI" id="CHEBI:59789"/>
    </cofactor>
    <text evidence="8">Binds 1 S-adenosyl-L-methionine per subunit.</text>
</comment>
<organism evidence="10 11">
    <name type="scientific">Lacunisphaera limnophila</name>
    <dbReference type="NCBI Taxonomy" id="1838286"/>
    <lineage>
        <taxon>Bacteria</taxon>
        <taxon>Pseudomonadati</taxon>
        <taxon>Verrucomicrobiota</taxon>
        <taxon>Opitutia</taxon>
        <taxon>Opitutales</taxon>
        <taxon>Opitutaceae</taxon>
        <taxon>Lacunisphaera</taxon>
    </lineage>
</organism>
<dbReference type="GO" id="GO:0000287">
    <property type="term" value="F:magnesium ion binding"/>
    <property type="evidence" value="ECO:0007669"/>
    <property type="project" value="UniProtKB-UniRule"/>
</dbReference>
<dbReference type="EC" id="4.3.99.3" evidence="8"/>
<evidence type="ECO:0000259" key="9">
    <source>
        <dbReference type="PROSITE" id="PS51918"/>
    </source>
</evidence>
<feature type="domain" description="Radical SAM core" evidence="9">
    <location>
        <begin position="19"/>
        <end position="206"/>
    </location>
</feature>
<dbReference type="InterPro" id="IPR007197">
    <property type="entry name" value="rSAM"/>
</dbReference>
<feature type="binding site" evidence="8">
    <location>
        <position position="77"/>
    </location>
    <ligand>
        <name>substrate</name>
    </ligand>
</feature>
<evidence type="ECO:0000256" key="5">
    <source>
        <dbReference type="ARBA" id="ARBA00023004"/>
    </source>
</evidence>
<dbReference type="SUPFAM" id="SSF102114">
    <property type="entry name" value="Radical SAM enzymes"/>
    <property type="match status" value="1"/>
</dbReference>
<evidence type="ECO:0000256" key="3">
    <source>
        <dbReference type="ARBA" id="ARBA00022723"/>
    </source>
</evidence>
<keyword evidence="5 8" id="KW-0408">Iron</keyword>
<dbReference type="GO" id="GO:0051539">
    <property type="term" value="F:4 iron, 4 sulfur cluster binding"/>
    <property type="evidence" value="ECO:0007669"/>
    <property type="project" value="UniProtKB-UniRule"/>
</dbReference>
<dbReference type="SFLD" id="SFLDS00029">
    <property type="entry name" value="Radical_SAM"/>
    <property type="match status" value="1"/>
</dbReference>
<name>A0A1D8AYX1_9BACT</name>
<dbReference type="Pfam" id="PF04055">
    <property type="entry name" value="Radical_SAM"/>
    <property type="match status" value="1"/>
</dbReference>
<dbReference type="HAMAP" id="MF_00917">
    <property type="entry name" value="QueE"/>
    <property type="match status" value="1"/>
</dbReference>
<evidence type="ECO:0000313" key="11">
    <source>
        <dbReference type="Proteomes" id="UP000095228"/>
    </source>
</evidence>
<evidence type="ECO:0000256" key="6">
    <source>
        <dbReference type="ARBA" id="ARBA00023014"/>
    </source>
</evidence>
<dbReference type="STRING" id="1838286.Verru16b_03198"/>
<comment type="caution">
    <text evidence="8">Lacks conserved residue(s) required for the propagation of feature annotation.</text>
</comment>
<comment type="catalytic activity">
    <reaction evidence="8">
        <text>6-carboxy-5,6,7,8-tetrahydropterin + H(+) = 7-carboxy-7-carbaguanine + NH4(+)</text>
        <dbReference type="Rhea" id="RHEA:27974"/>
        <dbReference type="ChEBI" id="CHEBI:15378"/>
        <dbReference type="ChEBI" id="CHEBI:28938"/>
        <dbReference type="ChEBI" id="CHEBI:61032"/>
        <dbReference type="ChEBI" id="CHEBI:61036"/>
        <dbReference type="EC" id="4.3.99.3"/>
    </reaction>
</comment>
<comment type="subunit">
    <text evidence="8">Homodimer.</text>
</comment>
<protein>
    <recommendedName>
        <fullName evidence="8">7-carboxy-7-deazaguanine synthase</fullName>
        <shortName evidence="8">CDG synthase</shortName>
        <ecNumber evidence="8">4.3.99.3</ecNumber>
    </recommendedName>
    <alternativeName>
        <fullName evidence="8">Queuosine biosynthesis protein QueE</fullName>
    </alternativeName>
</protein>
<evidence type="ECO:0000256" key="2">
    <source>
        <dbReference type="ARBA" id="ARBA00022691"/>
    </source>
</evidence>
<dbReference type="GO" id="GO:1904047">
    <property type="term" value="F:S-adenosyl-L-methionine binding"/>
    <property type="evidence" value="ECO:0007669"/>
    <property type="project" value="UniProtKB-UniRule"/>
</dbReference>
<feature type="binding site" evidence="8">
    <location>
        <begin position="38"/>
        <end position="40"/>
    </location>
    <ligand>
        <name>S-adenosyl-L-methionine</name>
        <dbReference type="ChEBI" id="CHEBI:59789"/>
    </ligand>
</feature>
<feature type="binding site" evidence="8">
    <location>
        <begin position="13"/>
        <end position="15"/>
    </location>
    <ligand>
        <name>substrate</name>
    </ligand>
</feature>
<evidence type="ECO:0000313" key="10">
    <source>
        <dbReference type="EMBL" id="AOS46102.1"/>
    </source>
</evidence>
<feature type="binding site" evidence="8">
    <location>
        <position position="32"/>
    </location>
    <ligand>
        <name>[4Fe-4S] cluster</name>
        <dbReference type="ChEBI" id="CHEBI:49883"/>
        <note>4Fe-4S-S-AdoMet</note>
    </ligand>
</feature>
<keyword evidence="11" id="KW-1185">Reference proteome</keyword>
<dbReference type="PROSITE" id="PS51918">
    <property type="entry name" value="RADICAL_SAM"/>
    <property type="match status" value="1"/>
</dbReference>